<sequence>MKLPLEIEIGRTSTRFFWSLQNKLNSLLKPFGLTIEQWRLLMLIRYNEGTDQQFLADETLKVKSAITALLTKMGKAGLIARIADEKDGRNKKVYLTDKGRILVEQGESIIISEGKKVLEGQDREKLQMMVNIMQELTEKML</sequence>
<keyword evidence="1" id="KW-0805">Transcription regulation</keyword>
<evidence type="ECO:0000313" key="6">
    <source>
        <dbReference type="Proteomes" id="UP001597344"/>
    </source>
</evidence>
<dbReference type="InterPro" id="IPR036390">
    <property type="entry name" value="WH_DNA-bd_sf"/>
</dbReference>
<keyword evidence="3" id="KW-0804">Transcription</keyword>
<evidence type="ECO:0000256" key="3">
    <source>
        <dbReference type="ARBA" id="ARBA00023163"/>
    </source>
</evidence>
<gene>
    <name evidence="5" type="ORF">ACFSJT_04255</name>
</gene>
<keyword evidence="2" id="KW-0238">DNA-binding</keyword>
<evidence type="ECO:0000256" key="2">
    <source>
        <dbReference type="ARBA" id="ARBA00023125"/>
    </source>
</evidence>
<proteinExistence type="predicted"/>
<dbReference type="PROSITE" id="PS50995">
    <property type="entry name" value="HTH_MARR_2"/>
    <property type="match status" value="1"/>
</dbReference>
<dbReference type="InterPro" id="IPR000835">
    <property type="entry name" value="HTH_MarR-typ"/>
</dbReference>
<dbReference type="PANTHER" id="PTHR42756">
    <property type="entry name" value="TRANSCRIPTIONAL REGULATOR, MARR"/>
    <property type="match status" value="1"/>
</dbReference>
<dbReference type="EMBL" id="JBHUHY010000003">
    <property type="protein sequence ID" value="MFD2185993.1"/>
    <property type="molecule type" value="Genomic_DNA"/>
</dbReference>
<dbReference type="PRINTS" id="PR00598">
    <property type="entry name" value="HTHMARR"/>
</dbReference>
<organism evidence="5 6">
    <name type="scientific">Aquimarina celericrescens</name>
    <dbReference type="NCBI Taxonomy" id="1964542"/>
    <lineage>
        <taxon>Bacteria</taxon>
        <taxon>Pseudomonadati</taxon>
        <taxon>Bacteroidota</taxon>
        <taxon>Flavobacteriia</taxon>
        <taxon>Flavobacteriales</taxon>
        <taxon>Flavobacteriaceae</taxon>
        <taxon>Aquimarina</taxon>
    </lineage>
</organism>
<dbReference type="SUPFAM" id="SSF46785">
    <property type="entry name" value="Winged helix' DNA-binding domain"/>
    <property type="match status" value="1"/>
</dbReference>
<evidence type="ECO:0000313" key="5">
    <source>
        <dbReference type="EMBL" id="MFD2185993.1"/>
    </source>
</evidence>
<accession>A0ABW5ASM6</accession>
<evidence type="ECO:0000259" key="4">
    <source>
        <dbReference type="PROSITE" id="PS50995"/>
    </source>
</evidence>
<keyword evidence="6" id="KW-1185">Reference proteome</keyword>
<evidence type="ECO:0000256" key="1">
    <source>
        <dbReference type="ARBA" id="ARBA00023015"/>
    </source>
</evidence>
<dbReference type="Gene3D" id="1.10.10.10">
    <property type="entry name" value="Winged helix-like DNA-binding domain superfamily/Winged helix DNA-binding domain"/>
    <property type="match status" value="1"/>
</dbReference>
<reference evidence="6" key="1">
    <citation type="journal article" date="2019" name="Int. J. Syst. Evol. Microbiol.">
        <title>The Global Catalogue of Microorganisms (GCM) 10K type strain sequencing project: providing services to taxonomists for standard genome sequencing and annotation.</title>
        <authorList>
            <consortium name="The Broad Institute Genomics Platform"/>
            <consortium name="The Broad Institute Genome Sequencing Center for Infectious Disease"/>
            <person name="Wu L."/>
            <person name="Ma J."/>
        </authorList>
    </citation>
    <scope>NUCLEOTIDE SEQUENCE [LARGE SCALE GENOMIC DNA]</scope>
    <source>
        <strain evidence="6">DT92</strain>
    </source>
</reference>
<comment type="caution">
    <text evidence="5">The sequence shown here is derived from an EMBL/GenBank/DDBJ whole genome shotgun (WGS) entry which is preliminary data.</text>
</comment>
<feature type="domain" description="HTH marR-type" evidence="4">
    <location>
        <begin position="2"/>
        <end position="138"/>
    </location>
</feature>
<protein>
    <submittedName>
        <fullName evidence="5">MarR family winged helix-turn-helix transcriptional regulator</fullName>
    </submittedName>
</protein>
<dbReference type="RefSeq" id="WP_378318979.1">
    <property type="nucleotide sequence ID" value="NZ_JBHUHY010000003.1"/>
</dbReference>
<dbReference type="PANTHER" id="PTHR42756:SF1">
    <property type="entry name" value="TRANSCRIPTIONAL REPRESSOR OF EMRAB OPERON"/>
    <property type="match status" value="1"/>
</dbReference>
<dbReference type="InterPro" id="IPR036388">
    <property type="entry name" value="WH-like_DNA-bd_sf"/>
</dbReference>
<name>A0ABW5ASM6_9FLAO</name>
<dbReference type="Proteomes" id="UP001597344">
    <property type="component" value="Unassembled WGS sequence"/>
</dbReference>
<dbReference type="Pfam" id="PF12802">
    <property type="entry name" value="MarR_2"/>
    <property type="match status" value="1"/>
</dbReference>
<dbReference type="SMART" id="SM00347">
    <property type="entry name" value="HTH_MARR"/>
    <property type="match status" value="1"/>
</dbReference>